<dbReference type="Pfam" id="PF14518">
    <property type="entry name" value="Haem_oxygenas_2"/>
    <property type="match status" value="1"/>
</dbReference>
<organism evidence="1 2">
    <name type="scientific">Acinetobacter albensis</name>
    <dbReference type="NCBI Taxonomy" id="1673609"/>
    <lineage>
        <taxon>Bacteria</taxon>
        <taxon>Pseudomonadati</taxon>
        <taxon>Pseudomonadota</taxon>
        <taxon>Gammaproteobacteria</taxon>
        <taxon>Moraxellales</taxon>
        <taxon>Moraxellaceae</taxon>
        <taxon>Acinetobacter</taxon>
    </lineage>
</organism>
<dbReference type="EMBL" id="FMBK01000017">
    <property type="protein sequence ID" value="SCC73231.1"/>
    <property type="molecule type" value="Genomic_DNA"/>
</dbReference>
<gene>
    <name evidence="1" type="ORF">GA0116959_11716</name>
</gene>
<reference evidence="1 2" key="1">
    <citation type="submission" date="2016-08" db="EMBL/GenBank/DDBJ databases">
        <authorList>
            <person name="Seilhamer J.J."/>
        </authorList>
    </citation>
    <scope>NUCLEOTIDE SEQUENCE [LARGE SCALE GENOMIC DNA]</scope>
    <source>
        <strain evidence="1 2">ANC 4874</strain>
    </source>
</reference>
<dbReference type="AlphaFoldDB" id="A0A1C4GZD7"/>
<evidence type="ECO:0000313" key="1">
    <source>
        <dbReference type="EMBL" id="SCC73231.1"/>
    </source>
</evidence>
<dbReference type="RefSeq" id="WP_092721071.1">
    <property type="nucleotide sequence ID" value="NZ_FMBK01000017.1"/>
</dbReference>
<dbReference type="OrthoDB" id="6635957at2"/>
<dbReference type="SMART" id="SM01236">
    <property type="entry name" value="Haem_oxygenase_2"/>
    <property type="match status" value="1"/>
</dbReference>
<sequence>MPEAVKERLLELLDKNQQSYHDLVDFFLDPNIDIDDKERKASNFLKKEIQSLKLDADFPSQINEVHDWLITQNKAQCHQYQHYLEKRKTGSERQYFKNIAQAYEFLIKVAPVKRVDGSWLYSIMRYWNDPIFRELIQIYLEELGLGGVKSNHVCVFDDLLLNLGLEHFVMDLEDKYYHQPAIQLALAYAPAEFIPEIIGFNLGYEQLPLHLLISNYELNELGINAQYFNLHITIDNFDNGHAQLSTKALEKIYSKFKDKSSFMEKVKIGFALNNKGLSSIQIIKNLNLEAMVVKILQRKALVGNLIHNEKCKINQKTINQWLSTPNSVEEFIDVLIEKKWINLGKNPAESRFWQLISHEEGKMFGVFNATEKQIIYDWIAAEYSQKKSSNKKLNVAYSNSEDFVYSHFSDGTLEDIQHQIAQTDQLGMKINKILPYLAPHAHHTAIGLWCTKRFVDYLFPYLNQPAVSSAETRSQ</sequence>
<dbReference type="Gene3D" id="1.20.910.10">
    <property type="entry name" value="Heme oxygenase-like"/>
    <property type="match status" value="1"/>
</dbReference>
<protein>
    <submittedName>
        <fullName evidence="1">Iron-containing redox enzyme</fullName>
    </submittedName>
</protein>
<dbReference type="InterPro" id="IPR016084">
    <property type="entry name" value="Haem_Oase-like_multi-hlx"/>
</dbReference>
<accession>A0A1C4GZD7</accession>
<evidence type="ECO:0000313" key="2">
    <source>
        <dbReference type="Proteomes" id="UP000243661"/>
    </source>
</evidence>
<dbReference type="Proteomes" id="UP000243661">
    <property type="component" value="Unassembled WGS sequence"/>
</dbReference>
<proteinExistence type="predicted"/>
<name>A0A1C4GZD7_9GAMM</name>